<dbReference type="SUPFAM" id="SSF52540">
    <property type="entry name" value="P-loop containing nucleoside triphosphate hydrolases"/>
    <property type="match status" value="1"/>
</dbReference>
<dbReference type="EMBL" id="UINC01114498">
    <property type="protein sequence ID" value="SVC84843.1"/>
    <property type="molecule type" value="Genomic_DNA"/>
</dbReference>
<dbReference type="Gene3D" id="3.40.50.300">
    <property type="entry name" value="P-loop containing nucleotide triphosphate hydrolases"/>
    <property type="match status" value="1"/>
</dbReference>
<protein>
    <recommendedName>
        <fullName evidence="2">Phosphoribulokinase/uridine kinase domain-containing protein</fullName>
    </recommendedName>
</protein>
<sequence length="133" mass="15399">MRSVNECFDNVKEDYFKFLNKEKILGKSKAEKIKSLKKIYIPISFWIENKYKKKGETLILGFSGGQGSGKTTVTGILKIILKKFFKRKIHVSSIDNFYKTLEDRNKISNKIHPLLKTRGVPGTHDINLVKNFF</sequence>
<organism evidence="1">
    <name type="scientific">marine metagenome</name>
    <dbReference type="NCBI Taxonomy" id="408172"/>
    <lineage>
        <taxon>unclassified sequences</taxon>
        <taxon>metagenomes</taxon>
        <taxon>ecological metagenomes</taxon>
    </lineage>
</organism>
<name>A0A382QH19_9ZZZZ</name>
<accession>A0A382QH19</accession>
<dbReference type="AlphaFoldDB" id="A0A382QH19"/>
<evidence type="ECO:0008006" key="2">
    <source>
        <dbReference type="Google" id="ProtNLM"/>
    </source>
</evidence>
<feature type="non-terminal residue" evidence="1">
    <location>
        <position position="133"/>
    </location>
</feature>
<proteinExistence type="predicted"/>
<evidence type="ECO:0000313" key="1">
    <source>
        <dbReference type="EMBL" id="SVC84843.1"/>
    </source>
</evidence>
<reference evidence="1" key="1">
    <citation type="submission" date="2018-05" db="EMBL/GenBank/DDBJ databases">
        <authorList>
            <person name="Lanie J.A."/>
            <person name="Ng W.-L."/>
            <person name="Kazmierczak K.M."/>
            <person name="Andrzejewski T.M."/>
            <person name="Davidsen T.M."/>
            <person name="Wayne K.J."/>
            <person name="Tettelin H."/>
            <person name="Glass J.I."/>
            <person name="Rusch D."/>
            <person name="Podicherti R."/>
            <person name="Tsui H.-C.T."/>
            <person name="Winkler M.E."/>
        </authorList>
    </citation>
    <scope>NUCLEOTIDE SEQUENCE</scope>
</reference>
<gene>
    <name evidence="1" type="ORF">METZ01_LOCUS337697</name>
</gene>
<dbReference type="InterPro" id="IPR027417">
    <property type="entry name" value="P-loop_NTPase"/>
</dbReference>